<feature type="region of interest" description="Disordered" evidence="1">
    <location>
        <begin position="80"/>
        <end position="101"/>
    </location>
</feature>
<proteinExistence type="predicted"/>
<dbReference type="Gramene" id="TVT98569">
    <property type="protein sequence ID" value="TVT98569"/>
    <property type="gene ID" value="EJB05_56117"/>
</dbReference>
<evidence type="ECO:0000313" key="4">
    <source>
        <dbReference type="Proteomes" id="UP000324897"/>
    </source>
</evidence>
<feature type="domain" description="KIB1-4 beta-propeller" evidence="2">
    <location>
        <begin position="218"/>
        <end position="395"/>
    </location>
</feature>
<name>A0A5J9SHN7_9POAL</name>
<dbReference type="Pfam" id="PF03478">
    <property type="entry name" value="Beta-prop_KIB1-4"/>
    <property type="match status" value="1"/>
</dbReference>
<sequence>MGKRASGSLDEISSKQLLKRPFLPLKRPRKRKTQIQGPSLRTAKPRSHKLLRCSTAATQVRVLTSSLSWGAKRLRSTTRAGSDWANLDDGPASPSPRIAKPRSHKLLRCSAAATQVRVLTSSLSWAAKRLRTTPAVRDWANLDEGPASLIAELALANDVADYIQFRDVCLSWRRCSTDPRLRGVLEDCRFHPRRWIMLLGEREELSAANAPHCSRRHFLNVSTGQCIQVDVPELHDHGVLQSTGAEGLLVLLGKATGAVRLLNPLTRQMAELPPITGMGDCSRGYIGSCLPSTALVNEGTVFLCFYRDGISKLASAKPGDERWVLLDTGGMPALTSFAGRFYGISNGAVMVMDTTRGNNHPPQLVVAAKLARPFRRMEDSVHLVDNGGKLMLVHRMLRYT</sequence>
<feature type="non-terminal residue" evidence="3">
    <location>
        <position position="400"/>
    </location>
</feature>
<dbReference type="EMBL" id="RWGY01000838">
    <property type="protein sequence ID" value="TVT98569.1"/>
    <property type="molecule type" value="Genomic_DNA"/>
</dbReference>
<protein>
    <recommendedName>
        <fullName evidence="2">KIB1-4 beta-propeller domain-containing protein</fullName>
    </recommendedName>
</protein>
<keyword evidence="4" id="KW-1185">Reference proteome</keyword>
<dbReference type="PANTHER" id="PTHR33165:SF78">
    <property type="entry name" value="F-BOX DOMAIN-CONTAINING PROTEIN"/>
    <property type="match status" value="1"/>
</dbReference>
<dbReference type="InterPro" id="IPR005174">
    <property type="entry name" value="KIB1-4_b-propeller"/>
</dbReference>
<evidence type="ECO:0000313" key="3">
    <source>
        <dbReference type="EMBL" id="TVT98569.1"/>
    </source>
</evidence>
<dbReference type="AlphaFoldDB" id="A0A5J9SHN7"/>
<accession>A0A5J9SHN7</accession>
<feature type="region of interest" description="Disordered" evidence="1">
    <location>
        <begin position="20"/>
        <end position="48"/>
    </location>
</feature>
<reference evidence="3 4" key="1">
    <citation type="journal article" date="2019" name="Sci. Rep.">
        <title>A high-quality genome of Eragrostis curvula grass provides insights into Poaceae evolution and supports new strategies to enhance forage quality.</title>
        <authorList>
            <person name="Carballo J."/>
            <person name="Santos B.A.C.M."/>
            <person name="Zappacosta D."/>
            <person name="Garbus I."/>
            <person name="Selva J.P."/>
            <person name="Gallo C.A."/>
            <person name="Diaz A."/>
            <person name="Albertini E."/>
            <person name="Caccamo M."/>
            <person name="Echenique V."/>
        </authorList>
    </citation>
    <scope>NUCLEOTIDE SEQUENCE [LARGE SCALE GENOMIC DNA]</scope>
    <source>
        <strain evidence="4">cv. Victoria</strain>
        <tissue evidence="3">Leaf</tissue>
    </source>
</reference>
<evidence type="ECO:0000259" key="2">
    <source>
        <dbReference type="Pfam" id="PF03478"/>
    </source>
</evidence>
<dbReference type="PANTHER" id="PTHR33165">
    <property type="entry name" value="F-BOX DOMAIN CONTAINING PROTEIN-LIKE-RELATED"/>
    <property type="match status" value="1"/>
</dbReference>
<dbReference type="OrthoDB" id="619048at2759"/>
<evidence type="ECO:0000256" key="1">
    <source>
        <dbReference type="SAM" id="MobiDB-lite"/>
    </source>
</evidence>
<comment type="caution">
    <text evidence="3">The sequence shown here is derived from an EMBL/GenBank/DDBJ whole genome shotgun (WGS) entry which is preliminary data.</text>
</comment>
<gene>
    <name evidence="3" type="ORF">EJB05_56117</name>
</gene>
<feature type="non-terminal residue" evidence="3">
    <location>
        <position position="1"/>
    </location>
</feature>
<dbReference type="Proteomes" id="UP000324897">
    <property type="component" value="Unassembled WGS sequence"/>
</dbReference>
<organism evidence="3 4">
    <name type="scientific">Eragrostis curvula</name>
    <name type="common">weeping love grass</name>
    <dbReference type="NCBI Taxonomy" id="38414"/>
    <lineage>
        <taxon>Eukaryota</taxon>
        <taxon>Viridiplantae</taxon>
        <taxon>Streptophyta</taxon>
        <taxon>Embryophyta</taxon>
        <taxon>Tracheophyta</taxon>
        <taxon>Spermatophyta</taxon>
        <taxon>Magnoliopsida</taxon>
        <taxon>Liliopsida</taxon>
        <taxon>Poales</taxon>
        <taxon>Poaceae</taxon>
        <taxon>PACMAD clade</taxon>
        <taxon>Chloridoideae</taxon>
        <taxon>Eragrostideae</taxon>
        <taxon>Eragrostidinae</taxon>
        <taxon>Eragrostis</taxon>
    </lineage>
</organism>